<reference evidence="11" key="2">
    <citation type="submission" date="2025-09" db="UniProtKB">
        <authorList>
            <consortium name="Ensembl"/>
        </authorList>
    </citation>
    <scope>IDENTIFICATION</scope>
</reference>
<dbReference type="GO" id="GO:0016779">
    <property type="term" value="F:nucleotidyltransferase activity"/>
    <property type="evidence" value="ECO:0007669"/>
    <property type="project" value="UniProtKB-KW"/>
</dbReference>
<evidence type="ECO:0000256" key="6">
    <source>
        <dbReference type="ARBA" id="ARBA00022857"/>
    </source>
</evidence>
<evidence type="ECO:0000256" key="8">
    <source>
        <dbReference type="ARBA" id="ARBA00023157"/>
    </source>
</evidence>
<dbReference type="GO" id="GO:0046677">
    <property type="term" value="P:response to antibiotic"/>
    <property type="evidence" value="ECO:0007669"/>
    <property type="project" value="UniProtKB-ARBA"/>
</dbReference>
<keyword evidence="5" id="KW-0732">Signal</keyword>
<accession>A0A8C4JPU1</accession>
<dbReference type="GO" id="GO:0044194">
    <property type="term" value="C:cytolytic granule"/>
    <property type="evidence" value="ECO:0007669"/>
    <property type="project" value="UniProtKB-ARBA"/>
</dbReference>
<protein>
    <recommendedName>
        <fullName evidence="10">NAD(P)(+)--arginine ADP-ribosyltransferase</fullName>
        <ecNumber evidence="10">2.4.2.31</ecNumber>
    </recommendedName>
    <alternativeName>
        <fullName evidence="10">Mono(ADP-ribosyl)transferase</fullName>
    </alternativeName>
</protein>
<dbReference type="PRINTS" id="PR00970">
    <property type="entry name" value="RIBTRNSFRASE"/>
</dbReference>
<keyword evidence="4" id="KW-0548">Nucleotidyltransferase</keyword>
<dbReference type="EC" id="2.4.2.31" evidence="10"/>
<sequence length="313" mass="34175">WSRLGPRWAAVLTHSVASHLAVSTPRELFPVKELPLDMAPDAFDDEYRGCAEAMEAELAELNRTEMAGNAVYAEAWAGAAARWGEGRPGAPRPPALRPVQELAILAYTMQGPLHGAFNAAVREAGRSRCRYLDAFPFKTFHFLLSTGLRALRDAGPRLCRRVYRGVRGVRFAARLGRPVRFGHFASASLRNGSAWRFGQDTFFSVETCCGVAIGGFSFFPEEEEVLIPPSESFEVTGVARAGGRVLIELRSQGSRSTYNCAFLQGEASASHRRPHPLLRLGGAVQPPPFWEMLISSPLPPRSRGPGAVGMLAR</sequence>
<reference evidence="11" key="1">
    <citation type="submission" date="2025-08" db="UniProtKB">
        <authorList>
            <consortium name="Ensembl"/>
        </authorList>
    </citation>
    <scope>IDENTIFICATION</scope>
</reference>
<keyword evidence="8" id="KW-1015">Disulfide bond</keyword>
<proteinExistence type="inferred from homology"/>
<evidence type="ECO:0000256" key="1">
    <source>
        <dbReference type="ARBA" id="ARBA00009558"/>
    </source>
</evidence>
<dbReference type="GO" id="GO:0003950">
    <property type="term" value="F:NAD+ poly-ADP-ribosyltransferase activity"/>
    <property type="evidence" value="ECO:0007669"/>
    <property type="project" value="UniProtKB-ARBA"/>
</dbReference>
<dbReference type="InterPro" id="IPR000768">
    <property type="entry name" value="ART"/>
</dbReference>
<dbReference type="AlphaFoldDB" id="A0A8C4JPU1"/>
<evidence type="ECO:0000256" key="9">
    <source>
        <dbReference type="ARBA" id="ARBA00047597"/>
    </source>
</evidence>
<dbReference type="Pfam" id="PF01129">
    <property type="entry name" value="ART"/>
    <property type="match status" value="1"/>
</dbReference>
<evidence type="ECO:0000256" key="5">
    <source>
        <dbReference type="ARBA" id="ARBA00022729"/>
    </source>
</evidence>
<dbReference type="PROSITE" id="PS51996">
    <property type="entry name" value="TR_MART"/>
    <property type="match status" value="1"/>
</dbReference>
<keyword evidence="2 10" id="KW-0328">Glycosyltransferase</keyword>
<evidence type="ECO:0000313" key="12">
    <source>
        <dbReference type="Proteomes" id="UP000694423"/>
    </source>
</evidence>
<dbReference type="InterPro" id="IPR050999">
    <property type="entry name" value="ADP-ribosyltransferase_ARG"/>
</dbReference>
<evidence type="ECO:0000313" key="11">
    <source>
        <dbReference type="Ensembl" id="ENSDNVP00000011672.1"/>
    </source>
</evidence>
<organism evidence="11 12">
    <name type="scientific">Dromaius novaehollandiae</name>
    <name type="common">Emu</name>
    <dbReference type="NCBI Taxonomy" id="8790"/>
    <lineage>
        <taxon>Eukaryota</taxon>
        <taxon>Metazoa</taxon>
        <taxon>Chordata</taxon>
        <taxon>Craniata</taxon>
        <taxon>Vertebrata</taxon>
        <taxon>Euteleostomi</taxon>
        <taxon>Archelosauria</taxon>
        <taxon>Archosauria</taxon>
        <taxon>Dinosauria</taxon>
        <taxon>Saurischia</taxon>
        <taxon>Theropoda</taxon>
        <taxon>Coelurosauria</taxon>
        <taxon>Aves</taxon>
        <taxon>Palaeognathae</taxon>
        <taxon>Casuariiformes</taxon>
        <taxon>Dromaiidae</taxon>
        <taxon>Dromaius</taxon>
    </lineage>
</organism>
<evidence type="ECO:0000256" key="3">
    <source>
        <dbReference type="ARBA" id="ARBA00022679"/>
    </source>
</evidence>
<dbReference type="GO" id="GO:0106274">
    <property type="term" value="F:NAD+-protein-arginine ADP-ribosyltransferase activity"/>
    <property type="evidence" value="ECO:0007669"/>
    <property type="project" value="UniProtKB-EC"/>
</dbReference>
<evidence type="ECO:0000256" key="7">
    <source>
        <dbReference type="ARBA" id="ARBA00023027"/>
    </source>
</evidence>
<dbReference type="GO" id="GO:0005615">
    <property type="term" value="C:extracellular space"/>
    <property type="evidence" value="ECO:0007669"/>
    <property type="project" value="UniProtKB-ARBA"/>
</dbReference>
<dbReference type="FunFam" id="3.90.176.10:FF:000001">
    <property type="entry name" value="NAD(P)(+)--arginine ADP-ribosyltransferase"/>
    <property type="match status" value="1"/>
</dbReference>
<evidence type="ECO:0000256" key="2">
    <source>
        <dbReference type="ARBA" id="ARBA00022676"/>
    </source>
</evidence>
<dbReference type="PANTHER" id="PTHR10339:SF19">
    <property type="entry name" value="GPI-LINKED NAD(P)(+)--ARGININE ADP-RIBOSYLTRANSFERASE 1"/>
    <property type="match status" value="1"/>
</dbReference>
<dbReference type="SUPFAM" id="SSF56399">
    <property type="entry name" value="ADP-ribosylation"/>
    <property type="match status" value="1"/>
</dbReference>
<keyword evidence="12" id="KW-1185">Reference proteome</keyword>
<comment type="catalytic activity">
    <reaction evidence="9 10">
        <text>L-arginyl-[protein] + NAD(+) = N(omega)-(ADP-D-ribosyl)-L-arginyl-[protein] + nicotinamide + H(+)</text>
        <dbReference type="Rhea" id="RHEA:19149"/>
        <dbReference type="Rhea" id="RHEA-COMP:10532"/>
        <dbReference type="Rhea" id="RHEA-COMP:15087"/>
        <dbReference type="ChEBI" id="CHEBI:15378"/>
        <dbReference type="ChEBI" id="CHEBI:17154"/>
        <dbReference type="ChEBI" id="CHEBI:29965"/>
        <dbReference type="ChEBI" id="CHEBI:57540"/>
        <dbReference type="ChEBI" id="CHEBI:142554"/>
        <dbReference type="EC" id="2.4.2.31"/>
    </reaction>
</comment>
<dbReference type="Ensembl" id="ENSDNVT00000014053.1">
    <property type="protein sequence ID" value="ENSDNVP00000011672.1"/>
    <property type="gene ID" value="ENSDNVG00000008224.1"/>
</dbReference>
<dbReference type="PANTHER" id="PTHR10339">
    <property type="entry name" value="ADP-RIBOSYLTRANSFERASE"/>
    <property type="match status" value="1"/>
</dbReference>
<evidence type="ECO:0000256" key="4">
    <source>
        <dbReference type="ARBA" id="ARBA00022695"/>
    </source>
</evidence>
<name>A0A8C4JPU1_DRONO</name>
<dbReference type="Proteomes" id="UP000694423">
    <property type="component" value="Unplaced"/>
</dbReference>
<dbReference type="Gene3D" id="3.90.176.10">
    <property type="entry name" value="Toxin ADP-ribosyltransferase, Chain A, domain 1"/>
    <property type="match status" value="1"/>
</dbReference>
<evidence type="ECO:0000256" key="10">
    <source>
        <dbReference type="RuleBase" id="RU361228"/>
    </source>
</evidence>
<comment type="similarity">
    <text evidence="1 10">Belongs to the Arg-specific ADP-ribosyltransferase family.</text>
</comment>
<keyword evidence="7 10" id="KW-0520">NAD</keyword>
<keyword evidence="6 10" id="KW-0521">NADP</keyword>
<keyword evidence="3 10" id="KW-0808">Transferase</keyword>